<sequence>MRVWGWGRAVPGTFGGDFKSYCLLVFSHGDSALKDKDLDTYRKRQMVRGPDQDQKRLANLLDDLSWKMLAVDNTTSIPLEKSYYREQIVAMVDIMRTSNDLEIYTNDMFAKAQQEREAMRLKGLKKGWNPSIMSKVETILAANPSISREELKDEVIRQLQEEEEKEENDKRQQRKQKMWEDQVRDIEEEHRNLLEKAIIGIVSIAKKGFGWIVDSFF</sequence>
<feature type="compositionally biased region" description="Basic and acidic residues" evidence="3">
    <location>
        <begin position="167"/>
        <end position="180"/>
    </location>
</feature>
<dbReference type="Gene3D" id="3.40.50.300">
    <property type="entry name" value="P-loop containing nucleotide triphosphate hydrolases"/>
    <property type="match status" value="1"/>
</dbReference>
<evidence type="ECO:0000256" key="3">
    <source>
        <dbReference type="SAM" id="MobiDB-lite"/>
    </source>
</evidence>
<dbReference type="Proteomes" id="UP000230750">
    <property type="component" value="Unassembled WGS sequence"/>
</dbReference>
<evidence type="ECO:0000259" key="4">
    <source>
        <dbReference type="Pfam" id="PF04548"/>
    </source>
</evidence>
<dbReference type="AlphaFoldDB" id="A0A2G8KQ64"/>
<name>A0A2G8KQ64_STIJA</name>
<reference evidence="5 6" key="1">
    <citation type="journal article" date="2017" name="PLoS Biol.">
        <title>The sea cucumber genome provides insights into morphological evolution and visceral regeneration.</title>
        <authorList>
            <person name="Zhang X."/>
            <person name="Sun L."/>
            <person name="Yuan J."/>
            <person name="Sun Y."/>
            <person name="Gao Y."/>
            <person name="Zhang L."/>
            <person name="Li S."/>
            <person name="Dai H."/>
            <person name="Hamel J.F."/>
            <person name="Liu C."/>
            <person name="Yu Y."/>
            <person name="Liu S."/>
            <person name="Lin W."/>
            <person name="Guo K."/>
            <person name="Jin S."/>
            <person name="Xu P."/>
            <person name="Storey K.B."/>
            <person name="Huan P."/>
            <person name="Zhang T."/>
            <person name="Zhou Y."/>
            <person name="Zhang J."/>
            <person name="Lin C."/>
            <person name="Li X."/>
            <person name="Xing L."/>
            <person name="Huo D."/>
            <person name="Sun M."/>
            <person name="Wang L."/>
            <person name="Mercier A."/>
            <person name="Li F."/>
            <person name="Yang H."/>
            <person name="Xiang J."/>
        </authorList>
    </citation>
    <scope>NUCLEOTIDE SEQUENCE [LARGE SCALE GENOMIC DNA]</scope>
    <source>
        <strain evidence="5">Shaxun</strain>
        <tissue evidence="5">Muscle</tissue>
    </source>
</reference>
<feature type="region of interest" description="Disordered" evidence="3">
    <location>
        <begin position="160"/>
        <end position="180"/>
    </location>
</feature>
<evidence type="ECO:0000256" key="1">
    <source>
        <dbReference type="ARBA" id="ARBA00008535"/>
    </source>
</evidence>
<accession>A0A2G8KQ64</accession>
<feature type="domain" description="AIG1-type G" evidence="4">
    <location>
        <begin position="11"/>
        <end position="119"/>
    </location>
</feature>
<dbReference type="Pfam" id="PF04548">
    <property type="entry name" value="AIG1"/>
    <property type="match status" value="1"/>
</dbReference>
<dbReference type="GO" id="GO:0005525">
    <property type="term" value="F:GTP binding"/>
    <property type="evidence" value="ECO:0007669"/>
    <property type="project" value="InterPro"/>
</dbReference>
<keyword evidence="2" id="KW-0547">Nucleotide-binding</keyword>
<dbReference type="EMBL" id="MRZV01000434">
    <property type="protein sequence ID" value="PIK50080.1"/>
    <property type="molecule type" value="Genomic_DNA"/>
</dbReference>
<dbReference type="InterPro" id="IPR006703">
    <property type="entry name" value="G_AIG1"/>
</dbReference>
<protein>
    <recommendedName>
        <fullName evidence="4">AIG1-type G domain-containing protein</fullName>
    </recommendedName>
</protein>
<evidence type="ECO:0000313" key="6">
    <source>
        <dbReference type="Proteomes" id="UP000230750"/>
    </source>
</evidence>
<organism evidence="5 6">
    <name type="scientific">Stichopus japonicus</name>
    <name type="common">Sea cucumber</name>
    <dbReference type="NCBI Taxonomy" id="307972"/>
    <lineage>
        <taxon>Eukaryota</taxon>
        <taxon>Metazoa</taxon>
        <taxon>Echinodermata</taxon>
        <taxon>Eleutherozoa</taxon>
        <taxon>Echinozoa</taxon>
        <taxon>Holothuroidea</taxon>
        <taxon>Aspidochirotacea</taxon>
        <taxon>Aspidochirotida</taxon>
        <taxon>Stichopodidae</taxon>
        <taxon>Apostichopus</taxon>
    </lineage>
</organism>
<evidence type="ECO:0000313" key="5">
    <source>
        <dbReference type="EMBL" id="PIK50080.1"/>
    </source>
</evidence>
<comment type="similarity">
    <text evidence="1">Belongs to the TRAFAC class TrmE-Era-EngA-EngB-Septin-like GTPase superfamily. AIG1/Toc34/Toc159-like paraseptin GTPase family. IAN subfamily.</text>
</comment>
<proteinExistence type="inferred from homology"/>
<gene>
    <name evidence="5" type="ORF">BSL78_13006</name>
</gene>
<comment type="caution">
    <text evidence="5">The sequence shown here is derived from an EMBL/GenBank/DDBJ whole genome shotgun (WGS) entry which is preliminary data.</text>
</comment>
<evidence type="ECO:0000256" key="2">
    <source>
        <dbReference type="ARBA" id="ARBA00022741"/>
    </source>
</evidence>
<dbReference type="InterPro" id="IPR027417">
    <property type="entry name" value="P-loop_NTPase"/>
</dbReference>
<keyword evidence="6" id="KW-1185">Reference proteome</keyword>